<keyword evidence="3" id="KW-1185">Reference proteome</keyword>
<dbReference type="InterPro" id="IPR016181">
    <property type="entry name" value="Acyl_CoA_acyltransferase"/>
</dbReference>
<name>A0A1N7H323_9RHOB</name>
<accession>A0A1N7H323</accession>
<dbReference type="InterPro" id="IPR000182">
    <property type="entry name" value="GNAT_dom"/>
</dbReference>
<evidence type="ECO:0000313" key="3">
    <source>
        <dbReference type="Proteomes" id="UP000186019"/>
    </source>
</evidence>
<dbReference type="STRING" id="573024.SAMN05216208_2904"/>
<evidence type="ECO:0000313" key="2">
    <source>
        <dbReference type="EMBL" id="SIS19160.1"/>
    </source>
</evidence>
<dbReference type="RefSeq" id="WP_076534290.1">
    <property type="nucleotide sequence ID" value="NZ_CANNEL010000007.1"/>
</dbReference>
<dbReference type="PROSITE" id="PS51186">
    <property type="entry name" value="GNAT"/>
    <property type="match status" value="1"/>
</dbReference>
<dbReference type="SUPFAM" id="SSF55729">
    <property type="entry name" value="Acyl-CoA N-acyltransferases (Nat)"/>
    <property type="match status" value="1"/>
</dbReference>
<reference evidence="2 3" key="1">
    <citation type="submission" date="2017-01" db="EMBL/GenBank/DDBJ databases">
        <authorList>
            <person name="Mah S.A."/>
            <person name="Swanson W.J."/>
            <person name="Moy G.W."/>
            <person name="Vacquier V.D."/>
        </authorList>
    </citation>
    <scope>NUCLEOTIDE SEQUENCE [LARGE SCALE GENOMIC DNA]</scope>
    <source>
        <strain evidence="2 3">DSM 29590</strain>
    </source>
</reference>
<proteinExistence type="predicted"/>
<organism evidence="2 3">
    <name type="scientific">Roseovarius nanhaiticus</name>
    <dbReference type="NCBI Taxonomy" id="573024"/>
    <lineage>
        <taxon>Bacteria</taxon>
        <taxon>Pseudomonadati</taxon>
        <taxon>Pseudomonadota</taxon>
        <taxon>Alphaproteobacteria</taxon>
        <taxon>Rhodobacterales</taxon>
        <taxon>Roseobacteraceae</taxon>
        <taxon>Roseovarius</taxon>
    </lineage>
</organism>
<dbReference type="CDD" id="cd04301">
    <property type="entry name" value="NAT_SF"/>
    <property type="match status" value="1"/>
</dbReference>
<dbReference type="Gene3D" id="3.40.630.30">
    <property type="match status" value="1"/>
</dbReference>
<dbReference type="AlphaFoldDB" id="A0A1N7H323"/>
<dbReference type="Pfam" id="PF13508">
    <property type="entry name" value="Acetyltransf_7"/>
    <property type="match status" value="1"/>
</dbReference>
<dbReference type="EMBL" id="FTNV01000002">
    <property type="protein sequence ID" value="SIS19160.1"/>
    <property type="molecule type" value="Genomic_DNA"/>
</dbReference>
<dbReference type="GO" id="GO:0016747">
    <property type="term" value="F:acyltransferase activity, transferring groups other than amino-acyl groups"/>
    <property type="evidence" value="ECO:0007669"/>
    <property type="project" value="InterPro"/>
</dbReference>
<dbReference type="Proteomes" id="UP000186019">
    <property type="component" value="Unassembled WGS sequence"/>
</dbReference>
<evidence type="ECO:0000259" key="1">
    <source>
        <dbReference type="PROSITE" id="PS51186"/>
    </source>
</evidence>
<feature type="domain" description="N-acetyltransferase" evidence="1">
    <location>
        <begin position="7"/>
        <end position="151"/>
    </location>
</feature>
<keyword evidence="2" id="KW-0808">Transferase</keyword>
<protein>
    <submittedName>
        <fullName evidence="2">Putative acetyltransferase</fullName>
    </submittedName>
</protein>
<sequence>MILRFPEFSRDLRRGEEPAVDALLLAAFGDAAQLARIAALRRAGDIAGEVVLPYRDEIVGYYALATMCAPKGWLCLAAVAIAPDWQGAGHGRRLMGVLSEWARLSGQTVIAEGPPPFFERAGFAPAGGRLALAGPTPPDDMPGLVYPAALVHRA</sequence>
<gene>
    <name evidence="2" type="ORF">SAMN05421666_2415</name>
</gene>